<dbReference type="EMBL" id="AFNH02000102">
    <property type="protein sequence ID" value="EZG83897.1"/>
    <property type="molecule type" value="Genomic_DNA"/>
</dbReference>
<dbReference type="GeneID" id="22910760"/>
<comment type="caution">
    <text evidence="1">The sequence shown here is derived from an EMBL/GenBank/DDBJ whole genome shotgun (WGS) entry which is preliminary data.</text>
</comment>
<reference evidence="1" key="1">
    <citation type="submission" date="2013-12" db="EMBL/GenBank/DDBJ databases">
        <authorList>
            <person name="Omoto C.K."/>
            <person name="Sibley D."/>
            <person name="Venepally P."/>
            <person name="Hadjithomas M."/>
            <person name="Karamycheva S."/>
            <person name="Brunk B."/>
            <person name="Roos D."/>
            <person name="Caler E."/>
            <person name="Lorenzi H."/>
        </authorList>
    </citation>
    <scope>NUCLEOTIDE SEQUENCE</scope>
</reference>
<evidence type="ECO:0000313" key="2">
    <source>
        <dbReference type="Proteomes" id="UP000019763"/>
    </source>
</evidence>
<gene>
    <name evidence="1" type="ORF">GNI_013800</name>
</gene>
<dbReference type="Proteomes" id="UP000019763">
    <property type="component" value="Unassembled WGS sequence"/>
</dbReference>
<accession>A0A023BCI5</accession>
<sequence length="366" mass="41599">MLQPPTTGRTTRRTPATSARLRTQRVPLIRRDIVWKSLQHSEIPFKRWLDRSCPSLANIAFLLRVLGSCIDRADVKDKLEQCIIEHLPQGTYIVSIPQGNSERVHQLNNSAAVIRADPSWGCFGSDLLKEKDSNYDRAILQTVEEVTADSIVCSSAKYRRIHLAKGSFAVTHVEETRPEDEKDYSVTQQSETVGSSRNLRKLHDNIYRYCHERFPSNKTTCDECLQTNEGYWGLVYSSLMTSKMPTYKAHTWSTKIHLHNLLPDTNFDNYLADAACNIKIKSNSPEADFAYAIDVDLNFSTTQIPLSHIVPWVCGLENNIQQDLTEFILAWTFIEHQPYARAVYPNTLPDVVELAAELRASLSANK</sequence>
<keyword evidence="2" id="KW-1185">Reference proteome</keyword>
<name>A0A023BCI5_GRENI</name>
<proteinExistence type="predicted"/>
<protein>
    <submittedName>
        <fullName evidence="1">Uncharacterized protein</fullName>
    </submittedName>
</protein>
<evidence type="ECO:0000313" key="1">
    <source>
        <dbReference type="EMBL" id="EZG83897.1"/>
    </source>
</evidence>
<dbReference type="VEuPathDB" id="CryptoDB:GNI_013800"/>
<dbReference type="AlphaFoldDB" id="A0A023BCI5"/>
<dbReference type="RefSeq" id="XP_011128896.1">
    <property type="nucleotide sequence ID" value="XM_011130594.1"/>
</dbReference>
<organism evidence="1 2">
    <name type="scientific">Gregarina niphandrodes</name>
    <name type="common">Septate eugregarine</name>
    <dbReference type="NCBI Taxonomy" id="110365"/>
    <lineage>
        <taxon>Eukaryota</taxon>
        <taxon>Sar</taxon>
        <taxon>Alveolata</taxon>
        <taxon>Apicomplexa</taxon>
        <taxon>Conoidasida</taxon>
        <taxon>Gregarinasina</taxon>
        <taxon>Eugregarinorida</taxon>
        <taxon>Gregarinidae</taxon>
        <taxon>Gregarina</taxon>
    </lineage>
</organism>